<dbReference type="Pfam" id="PF16363">
    <property type="entry name" value="GDP_Man_Dehyd"/>
    <property type="match status" value="1"/>
</dbReference>
<dbReference type="EC" id="4.2.1.47" evidence="2"/>
<proteinExistence type="predicted"/>
<name>A0A9Y1FPC9_9ARCH</name>
<gene>
    <name evidence="2" type="ORF">K9W46_04095</name>
</gene>
<dbReference type="PANTHER" id="PTHR43000">
    <property type="entry name" value="DTDP-D-GLUCOSE 4,6-DEHYDRATASE-RELATED"/>
    <property type="match status" value="1"/>
</dbReference>
<dbReference type="Proteomes" id="UP001200513">
    <property type="component" value="Chromosome"/>
</dbReference>
<feature type="domain" description="NAD(P)-binding" evidence="1">
    <location>
        <begin position="5"/>
        <end position="301"/>
    </location>
</feature>
<accession>A0A9Y1FPC9</accession>
<keyword evidence="2" id="KW-0456">Lyase</keyword>
<organism evidence="2">
    <name type="scientific">Candidatus Heimdallarchaeum endolithica</name>
    <dbReference type="NCBI Taxonomy" id="2876572"/>
    <lineage>
        <taxon>Archaea</taxon>
        <taxon>Promethearchaeati</taxon>
        <taxon>Candidatus Heimdallarchaeota</taxon>
        <taxon>Candidatus Heimdallarchaeia (ex Rinke et al. 2021) (nom. nud.)</taxon>
        <taxon>Candidatus Heimdallarchaeales</taxon>
        <taxon>Candidatus Heimdallarchaeaceae</taxon>
        <taxon>Candidatus Heimdallarchaeum</taxon>
    </lineage>
</organism>
<dbReference type="AlphaFoldDB" id="A0A9Y1FPC9"/>
<reference evidence="2" key="1">
    <citation type="journal article" date="2022" name="Nat. Microbiol.">
        <title>Unique mobile elements and scalable gene flow at the prokaryote-eukaryote boundary revealed by circularized Asgard archaea genomes.</title>
        <authorList>
            <person name="Wu F."/>
            <person name="Speth D.R."/>
            <person name="Philosof A."/>
            <person name="Cremiere A."/>
            <person name="Narayanan A."/>
            <person name="Barco R.A."/>
            <person name="Connon S.A."/>
            <person name="Amend J.P."/>
            <person name="Antoshechkin I.A."/>
            <person name="Orphan V.J."/>
        </authorList>
    </citation>
    <scope>NUCLEOTIDE SEQUENCE</scope>
    <source>
        <strain evidence="2">PR6</strain>
    </source>
</reference>
<dbReference type="InterPro" id="IPR036291">
    <property type="entry name" value="NAD(P)-bd_dom_sf"/>
</dbReference>
<dbReference type="PRINTS" id="PR01713">
    <property type="entry name" value="NUCEPIMERASE"/>
</dbReference>
<protein>
    <submittedName>
        <fullName evidence="2">GDP-mannose 4,6-dehydratase</fullName>
        <ecNumber evidence="2">4.2.1.47</ecNumber>
    </submittedName>
</protein>
<dbReference type="EMBL" id="CP084167">
    <property type="protein sequence ID" value="UJG44365.1"/>
    <property type="molecule type" value="Genomic_DNA"/>
</dbReference>
<dbReference type="Gene3D" id="3.40.50.720">
    <property type="entry name" value="NAD(P)-binding Rossmann-like Domain"/>
    <property type="match status" value="1"/>
</dbReference>
<evidence type="ECO:0000313" key="2">
    <source>
        <dbReference type="EMBL" id="UJG44365.1"/>
    </source>
</evidence>
<sequence length="315" mass="36284">MNKLLITGGLGFIGTNLIQNLLKENEFNIVSVDNNFINVKPTIFQKRITTYFCDITDRKKLEYIFKKERPDIVVHLAAIHYIPYCISRPSETIMNNVIGTESVLNAAKKNNVLKVIFASSAAVYKPSDYKHKENDELKPLEIYGESKLFGEYILQRYSKETDIKSIALRLFNVYGDYETNPHLIPDLVKQIKDGKTKITLGNLEPKRDYIHVNDVVHAIQMLINFETKDEFQVYNVGTGIGTSVEKIAEYLEENCKNKLIFNSISKKKRKNDRMNLVADISKIKEELGWYPKINVKEGIAKLLESDNYFQQKNSD</sequence>
<evidence type="ECO:0000259" key="1">
    <source>
        <dbReference type="Pfam" id="PF16363"/>
    </source>
</evidence>
<dbReference type="GO" id="GO:0008446">
    <property type="term" value="F:GDP-mannose 4,6-dehydratase activity"/>
    <property type="evidence" value="ECO:0007669"/>
    <property type="project" value="UniProtKB-EC"/>
</dbReference>
<dbReference type="InterPro" id="IPR016040">
    <property type="entry name" value="NAD(P)-bd_dom"/>
</dbReference>
<dbReference type="SUPFAM" id="SSF51735">
    <property type="entry name" value="NAD(P)-binding Rossmann-fold domains"/>
    <property type="match status" value="1"/>
</dbReference>
<dbReference type="Gene3D" id="3.90.25.10">
    <property type="entry name" value="UDP-galactose 4-epimerase, domain 1"/>
    <property type="match status" value="1"/>
</dbReference>